<dbReference type="GO" id="GO:0047617">
    <property type="term" value="F:fatty acyl-CoA hydrolase activity"/>
    <property type="evidence" value="ECO:0007669"/>
    <property type="project" value="InterPro"/>
</dbReference>
<accession>A0A255ZMD4</accession>
<dbReference type="InterPro" id="IPR029069">
    <property type="entry name" value="HotDog_dom_sf"/>
</dbReference>
<dbReference type="PANTHER" id="PTHR21660">
    <property type="entry name" value="THIOESTERASE SUPERFAMILY MEMBER-RELATED"/>
    <property type="match status" value="1"/>
</dbReference>
<dbReference type="InterPro" id="IPR006683">
    <property type="entry name" value="Thioestr_dom"/>
</dbReference>
<dbReference type="InterPro" id="IPR039298">
    <property type="entry name" value="ACOT13"/>
</dbReference>
<sequence length="144" mass="16033">MKNQRLEFLKSFEGRIFEGSPAPFAKWLQGKVIAASESSVAFEFIVRKEMTNPVGMLHGGVMAGMIDDCIGVNFYVLGLEHFYPTINLNIDFFSAAREGETVRVRTEVVKLGKTIINIQAEIFNYENRKIAAATANLAVSNLKI</sequence>
<evidence type="ECO:0000313" key="5">
    <source>
        <dbReference type="Proteomes" id="UP000216035"/>
    </source>
</evidence>
<dbReference type="PANTHER" id="PTHR21660:SF1">
    <property type="entry name" value="ACYL-COENZYME A THIOESTERASE 13"/>
    <property type="match status" value="1"/>
</dbReference>
<dbReference type="Pfam" id="PF03061">
    <property type="entry name" value="4HBT"/>
    <property type="match status" value="1"/>
</dbReference>
<feature type="domain" description="Thioesterase" evidence="3">
    <location>
        <begin position="55"/>
        <end position="130"/>
    </location>
</feature>
<dbReference type="SUPFAM" id="SSF54637">
    <property type="entry name" value="Thioesterase/thiol ester dehydrase-isomerase"/>
    <property type="match status" value="1"/>
</dbReference>
<comment type="caution">
    <text evidence="4">The sequence shown here is derived from an EMBL/GenBank/DDBJ whole genome shotgun (WGS) entry which is preliminary data.</text>
</comment>
<gene>
    <name evidence="4" type="ORF">CHX27_11770</name>
</gene>
<dbReference type="InterPro" id="IPR003736">
    <property type="entry name" value="PAAI_dom"/>
</dbReference>
<keyword evidence="5" id="KW-1185">Reference proteome</keyword>
<dbReference type="RefSeq" id="WP_094486973.1">
    <property type="nucleotide sequence ID" value="NZ_NOXX01000212.1"/>
</dbReference>
<dbReference type="CDD" id="cd03443">
    <property type="entry name" value="PaaI_thioesterase"/>
    <property type="match status" value="1"/>
</dbReference>
<reference evidence="4 5" key="1">
    <citation type="submission" date="2017-07" db="EMBL/GenBank/DDBJ databases">
        <title>Flavobacterium cyanobacteriorum sp. nov., isolated from cyanobacterial aggregates in a eutrophic lake.</title>
        <authorList>
            <person name="Cai H."/>
        </authorList>
    </citation>
    <scope>NUCLEOTIDE SEQUENCE [LARGE SCALE GENOMIC DNA]</scope>
    <source>
        <strain evidence="4 5">TH167</strain>
    </source>
</reference>
<protein>
    <recommendedName>
        <fullName evidence="3">Thioesterase domain-containing protein</fullName>
    </recommendedName>
</protein>
<evidence type="ECO:0000256" key="2">
    <source>
        <dbReference type="ARBA" id="ARBA00022801"/>
    </source>
</evidence>
<evidence type="ECO:0000259" key="3">
    <source>
        <dbReference type="Pfam" id="PF03061"/>
    </source>
</evidence>
<dbReference type="EMBL" id="NOXX01000212">
    <property type="protein sequence ID" value="OYQ42646.1"/>
    <property type="molecule type" value="Genomic_DNA"/>
</dbReference>
<evidence type="ECO:0000256" key="1">
    <source>
        <dbReference type="ARBA" id="ARBA00008324"/>
    </source>
</evidence>
<name>A0A255ZMD4_9FLAO</name>
<evidence type="ECO:0000313" key="4">
    <source>
        <dbReference type="EMBL" id="OYQ42646.1"/>
    </source>
</evidence>
<dbReference type="AlphaFoldDB" id="A0A255ZMD4"/>
<dbReference type="OrthoDB" id="32575at2"/>
<keyword evidence="2" id="KW-0378">Hydrolase</keyword>
<organism evidence="4 5">
    <name type="scientific">Flavobacterium aurantiibacter</name>
    <dbReference type="NCBI Taxonomy" id="2023067"/>
    <lineage>
        <taxon>Bacteria</taxon>
        <taxon>Pseudomonadati</taxon>
        <taxon>Bacteroidota</taxon>
        <taxon>Flavobacteriia</taxon>
        <taxon>Flavobacteriales</taxon>
        <taxon>Flavobacteriaceae</taxon>
        <taxon>Flavobacterium</taxon>
    </lineage>
</organism>
<proteinExistence type="inferred from homology"/>
<dbReference type="Gene3D" id="3.10.129.10">
    <property type="entry name" value="Hotdog Thioesterase"/>
    <property type="match status" value="1"/>
</dbReference>
<dbReference type="NCBIfam" id="TIGR00369">
    <property type="entry name" value="unchar_dom_1"/>
    <property type="match status" value="1"/>
</dbReference>
<dbReference type="Proteomes" id="UP000216035">
    <property type="component" value="Unassembled WGS sequence"/>
</dbReference>
<comment type="similarity">
    <text evidence="1">Belongs to the thioesterase PaaI family.</text>
</comment>